<evidence type="ECO:0000259" key="1">
    <source>
        <dbReference type="Pfam" id="PF06445"/>
    </source>
</evidence>
<accession>A0ABP7XMR1</accession>
<dbReference type="InterPro" id="IPR011256">
    <property type="entry name" value="Reg_factor_effector_dom_sf"/>
</dbReference>
<keyword evidence="3" id="KW-1185">Reference proteome</keyword>
<name>A0ABP7XMR1_9ACTN</name>
<evidence type="ECO:0000313" key="2">
    <source>
        <dbReference type="EMBL" id="GAA4122332.1"/>
    </source>
</evidence>
<organism evidence="2 3">
    <name type="scientific">Nocardioides fonticola</name>
    <dbReference type="NCBI Taxonomy" id="450363"/>
    <lineage>
        <taxon>Bacteria</taxon>
        <taxon>Bacillati</taxon>
        <taxon>Actinomycetota</taxon>
        <taxon>Actinomycetes</taxon>
        <taxon>Propionibacteriales</taxon>
        <taxon>Nocardioidaceae</taxon>
        <taxon>Nocardioides</taxon>
    </lineage>
</organism>
<dbReference type="RefSeq" id="WP_344734075.1">
    <property type="nucleotide sequence ID" value="NZ_BAAAZH010000020.1"/>
</dbReference>
<gene>
    <name evidence="2" type="ORF">GCM10022215_28080</name>
</gene>
<dbReference type="EMBL" id="BAAAZH010000020">
    <property type="protein sequence ID" value="GAA4122332.1"/>
    <property type="molecule type" value="Genomic_DNA"/>
</dbReference>
<dbReference type="Proteomes" id="UP001501495">
    <property type="component" value="Unassembled WGS sequence"/>
</dbReference>
<reference evidence="3" key="1">
    <citation type="journal article" date="2019" name="Int. J. Syst. Evol. Microbiol.">
        <title>The Global Catalogue of Microorganisms (GCM) 10K type strain sequencing project: providing services to taxonomists for standard genome sequencing and annotation.</title>
        <authorList>
            <consortium name="The Broad Institute Genomics Platform"/>
            <consortium name="The Broad Institute Genome Sequencing Center for Infectious Disease"/>
            <person name="Wu L."/>
            <person name="Ma J."/>
        </authorList>
    </citation>
    <scope>NUCLEOTIDE SEQUENCE [LARGE SCALE GENOMIC DNA]</scope>
    <source>
        <strain evidence="3">JCM 16703</strain>
    </source>
</reference>
<dbReference type="InterPro" id="IPR029442">
    <property type="entry name" value="GyrI-like"/>
</dbReference>
<comment type="caution">
    <text evidence="2">The sequence shown here is derived from an EMBL/GenBank/DDBJ whole genome shotgun (WGS) entry which is preliminary data.</text>
</comment>
<dbReference type="SUPFAM" id="SSF55136">
    <property type="entry name" value="Probable bacterial effector-binding domain"/>
    <property type="match status" value="1"/>
</dbReference>
<protein>
    <submittedName>
        <fullName evidence="2">GyrI-like domain-containing protein</fullName>
    </submittedName>
</protein>
<proteinExistence type="predicted"/>
<sequence length="210" mass="23232">MNHDVKAIWPQLYRERRPDWAHVEVPDLRFLAIDGAGDPNTSSAYSEAVAALYTLGYAVRAALKARTGDTFVVGPLEGLWTSDDPGSFVRREKDEWRWTMLIALPPVVEEADVTAGQAAALARRPASRIGDVRLEIRAEGRCLQVLHVGPYDDEGPILARLHDELMPASGLTWNGPHHEIYLGDPRRVAPARLRTVLRQPVRPVGPPATP</sequence>
<dbReference type="Gene3D" id="3.20.80.10">
    <property type="entry name" value="Regulatory factor, effector binding domain"/>
    <property type="match status" value="1"/>
</dbReference>
<feature type="domain" description="GyrI-like small molecule binding" evidence="1">
    <location>
        <begin position="23"/>
        <end position="201"/>
    </location>
</feature>
<evidence type="ECO:0000313" key="3">
    <source>
        <dbReference type="Proteomes" id="UP001501495"/>
    </source>
</evidence>
<dbReference type="Pfam" id="PF06445">
    <property type="entry name" value="GyrI-like"/>
    <property type="match status" value="1"/>
</dbReference>